<comment type="caution">
    <text evidence="1">The sequence shown here is derived from an EMBL/GenBank/DDBJ whole genome shotgun (WGS) entry which is preliminary data.</text>
</comment>
<gene>
    <name evidence="1" type="ORF">SDC9_107627</name>
</gene>
<proteinExistence type="predicted"/>
<name>A0A645BC62_9ZZZZ</name>
<reference evidence="1" key="1">
    <citation type="submission" date="2019-08" db="EMBL/GenBank/DDBJ databases">
        <authorList>
            <person name="Kucharzyk K."/>
            <person name="Murdoch R.W."/>
            <person name="Higgins S."/>
            <person name="Loffler F."/>
        </authorList>
    </citation>
    <scope>NUCLEOTIDE SEQUENCE</scope>
</reference>
<protein>
    <submittedName>
        <fullName evidence="1">Uncharacterized protein</fullName>
    </submittedName>
</protein>
<dbReference type="AlphaFoldDB" id="A0A645BC62"/>
<sequence>MNSNKNRITVVLAAIILTLVILGGGQFLWQRYAVDKPLAKVLNSIDGIDSFYVDSNNKISDTAKLHVSLRNVQNLQKTYQAVRESAAGILGDNQLIIIIKDNRTPELEQVYYSVHLYVQEGIATGNFASMAEQIKQKAAVTNVEAQVYVDSSNVYLGLKKADAGMYVVVPRHTDQPEVK</sequence>
<accession>A0A645BC62</accession>
<organism evidence="1">
    <name type="scientific">bioreactor metagenome</name>
    <dbReference type="NCBI Taxonomy" id="1076179"/>
    <lineage>
        <taxon>unclassified sequences</taxon>
        <taxon>metagenomes</taxon>
        <taxon>ecological metagenomes</taxon>
    </lineage>
</organism>
<evidence type="ECO:0000313" key="1">
    <source>
        <dbReference type="EMBL" id="MPM60773.1"/>
    </source>
</evidence>
<dbReference type="EMBL" id="VSSQ01017978">
    <property type="protein sequence ID" value="MPM60773.1"/>
    <property type="molecule type" value="Genomic_DNA"/>
</dbReference>